<comment type="caution">
    <text evidence="1">The sequence shown here is derived from an EMBL/GenBank/DDBJ whole genome shotgun (WGS) entry which is preliminary data.</text>
</comment>
<protein>
    <submittedName>
        <fullName evidence="1">Uncharacterized protein</fullName>
    </submittedName>
</protein>
<sequence>MKTITIKSEKRKYTARCNDEVIGVMEYPKWYSQMAVITIGESVYRICPTGFWNFRYEVIKDGKVVFTVKNTWKGYVITQAMDEERPLTLTPKGFFKGGYVIKNHRNEILLEVHSNFQWNKFSQDYRVMLSDAFADEEQDKMLWLLSVYFYIEAQAAAAGAA</sequence>
<organism evidence="1 2">
    <name type="scientific">Flavobacterium suzhouense</name>
    <dbReference type="NCBI Taxonomy" id="1529638"/>
    <lineage>
        <taxon>Bacteria</taxon>
        <taxon>Pseudomonadati</taxon>
        <taxon>Bacteroidota</taxon>
        <taxon>Flavobacteriia</taxon>
        <taxon>Flavobacteriales</taxon>
        <taxon>Flavobacteriaceae</taxon>
        <taxon>Flavobacterium</taxon>
    </lineage>
</organism>
<evidence type="ECO:0000313" key="2">
    <source>
        <dbReference type="Proteomes" id="UP001597480"/>
    </source>
</evidence>
<reference evidence="2" key="1">
    <citation type="journal article" date="2019" name="Int. J. Syst. Evol. Microbiol.">
        <title>The Global Catalogue of Microorganisms (GCM) 10K type strain sequencing project: providing services to taxonomists for standard genome sequencing and annotation.</title>
        <authorList>
            <consortium name="The Broad Institute Genomics Platform"/>
            <consortium name="The Broad Institute Genome Sequencing Center for Infectious Disease"/>
            <person name="Wu L."/>
            <person name="Ma J."/>
        </authorList>
    </citation>
    <scope>NUCLEOTIDE SEQUENCE [LARGE SCALE GENOMIC DNA]</scope>
    <source>
        <strain evidence="2">KCTC 42107</strain>
    </source>
</reference>
<dbReference type="EMBL" id="JBHUMD010000008">
    <property type="protein sequence ID" value="MFD2602042.1"/>
    <property type="molecule type" value="Genomic_DNA"/>
</dbReference>
<dbReference type="RefSeq" id="WP_379820541.1">
    <property type="nucleotide sequence ID" value="NZ_JBHUMD010000008.1"/>
</dbReference>
<keyword evidence="2" id="KW-1185">Reference proteome</keyword>
<gene>
    <name evidence="1" type="ORF">ACFSR3_08235</name>
</gene>
<name>A0ABW5NVJ7_9FLAO</name>
<evidence type="ECO:0000313" key="1">
    <source>
        <dbReference type="EMBL" id="MFD2602042.1"/>
    </source>
</evidence>
<proteinExistence type="predicted"/>
<accession>A0ABW5NVJ7</accession>
<dbReference type="Proteomes" id="UP001597480">
    <property type="component" value="Unassembled WGS sequence"/>
</dbReference>